<dbReference type="InterPro" id="IPR036691">
    <property type="entry name" value="Endo/exonu/phosph_ase_sf"/>
</dbReference>
<dbReference type="InterPro" id="IPR005135">
    <property type="entry name" value="Endo/exonuclease/phosphatase"/>
</dbReference>
<dbReference type="Gene3D" id="3.60.10.10">
    <property type="entry name" value="Endonuclease/exonuclease/phosphatase"/>
    <property type="match status" value="1"/>
</dbReference>
<feature type="transmembrane region" description="Helical" evidence="1">
    <location>
        <begin position="48"/>
        <end position="78"/>
    </location>
</feature>
<dbReference type="Proteomes" id="UP000015347">
    <property type="component" value="Unassembled WGS sequence"/>
</dbReference>
<sequence length="323" mass="35079">MVSQRLAGALTLLILVLLAGGLLSHLVGREQVEPIVVLARLVEGARPHMLVVAALLALALPLLGAWRSGVLAILVALAGLGLLARDYRAGAAPVGQQTDLTVLWFNLLEQNPVDPERLEAAFRDSGADVIALTEAGPALPAAEALSDHYPYRLGCIEDTHCGQLILSRHPLTPISDRDFRLRARHRLIDAHVDLPGGQTVRLLSTHLFKPWYLVISHAEHKLLHEALREREDMPTLVTGDFNSTPWSRDMLSLERRRELRHAPAPVSTWPVGAGDFGAQIDHVLLRGGPGFVSLAPWGEGLGSNHRGLLARIDLDPDEASSQP</sequence>
<comment type="caution">
    <text evidence="3">The sequence shown here is derived from an EMBL/GenBank/DDBJ whole genome shotgun (WGS) entry which is preliminary data.</text>
</comment>
<reference evidence="4" key="1">
    <citation type="journal article" date="2014" name="Stand. Genomic Sci.">
        <title>Genome sequence of the exopolysaccharide-producing Salipiger mucosus type strain (DSM 16094(T)), a moderately halophilic member of the Roseobacter clade.</title>
        <authorList>
            <person name="Riedel T."/>
            <person name="Spring S."/>
            <person name="Fiebig A."/>
            <person name="Petersen J."/>
            <person name="Kyrpides N.C."/>
            <person name="Goker M."/>
            <person name="Klenk H.P."/>
        </authorList>
    </citation>
    <scope>NUCLEOTIDE SEQUENCE [LARGE SCALE GENOMIC DNA]</scope>
    <source>
        <strain evidence="4">DSM 16094</strain>
    </source>
</reference>
<evidence type="ECO:0000313" key="4">
    <source>
        <dbReference type="Proteomes" id="UP000015347"/>
    </source>
</evidence>
<feature type="domain" description="Endonuclease/exonuclease/phosphatase" evidence="2">
    <location>
        <begin position="104"/>
        <end position="296"/>
    </location>
</feature>
<name>S9S5F5_9RHOB</name>
<keyword evidence="1" id="KW-1133">Transmembrane helix</keyword>
<gene>
    <name evidence="3" type="ORF">Salmuc_05095</name>
</gene>
<keyword evidence="3" id="KW-0255">Endonuclease</keyword>
<keyword evidence="3" id="KW-0378">Hydrolase</keyword>
<dbReference type="EMBL" id="APVH01000031">
    <property type="protein sequence ID" value="EPX81429.1"/>
    <property type="molecule type" value="Genomic_DNA"/>
</dbReference>
<evidence type="ECO:0000256" key="1">
    <source>
        <dbReference type="SAM" id="Phobius"/>
    </source>
</evidence>
<dbReference type="AlphaFoldDB" id="S9S5F5"/>
<dbReference type="Pfam" id="PF03372">
    <property type="entry name" value="Exo_endo_phos"/>
    <property type="match status" value="1"/>
</dbReference>
<evidence type="ECO:0000313" key="3">
    <source>
        <dbReference type="EMBL" id="EPX81429.1"/>
    </source>
</evidence>
<dbReference type="SUPFAM" id="SSF56219">
    <property type="entry name" value="DNase I-like"/>
    <property type="match status" value="1"/>
</dbReference>
<dbReference type="STRING" id="1123237.Salmuc_05095"/>
<keyword evidence="1" id="KW-0472">Membrane</keyword>
<evidence type="ECO:0000259" key="2">
    <source>
        <dbReference type="Pfam" id="PF03372"/>
    </source>
</evidence>
<protein>
    <submittedName>
        <fullName evidence="3">Putative endonuclease/exonuclease/phosphatase family protein</fullName>
    </submittedName>
</protein>
<dbReference type="eggNOG" id="COG3021">
    <property type="taxonomic scope" value="Bacteria"/>
</dbReference>
<dbReference type="GO" id="GO:0004527">
    <property type="term" value="F:exonuclease activity"/>
    <property type="evidence" value="ECO:0007669"/>
    <property type="project" value="UniProtKB-KW"/>
</dbReference>
<dbReference type="HOGENOM" id="CLU_860220_0_0_5"/>
<keyword evidence="4" id="KW-1185">Reference proteome</keyword>
<keyword evidence="1" id="KW-0812">Transmembrane</keyword>
<dbReference type="GO" id="GO:0004519">
    <property type="term" value="F:endonuclease activity"/>
    <property type="evidence" value="ECO:0007669"/>
    <property type="project" value="UniProtKB-KW"/>
</dbReference>
<proteinExistence type="predicted"/>
<accession>S9S5F5</accession>
<organism evidence="3 4">
    <name type="scientific">Salipiger mucosus DSM 16094</name>
    <dbReference type="NCBI Taxonomy" id="1123237"/>
    <lineage>
        <taxon>Bacteria</taxon>
        <taxon>Pseudomonadati</taxon>
        <taxon>Pseudomonadota</taxon>
        <taxon>Alphaproteobacteria</taxon>
        <taxon>Rhodobacterales</taxon>
        <taxon>Roseobacteraceae</taxon>
        <taxon>Salipiger</taxon>
    </lineage>
</organism>
<keyword evidence="3" id="KW-0269">Exonuclease</keyword>
<keyword evidence="3" id="KW-0540">Nuclease</keyword>